<keyword evidence="1" id="KW-0472">Membrane</keyword>
<dbReference type="Proteomes" id="UP000248924">
    <property type="component" value="Unassembled WGS sequence"/>
</dbReference>
<evidence type="ECO:0000256" key="1">
    <source>
        <dbReference type="SAM" id="Phobius"/>
    </source>
</evidence>
<dbReference type="OrthoDB" id="3685619at2"/>
<keyword evidence="1" id="KW-1133">Transmembrane helix</keyword>
<sequence>MVSIVRGAMIVVTLVCWGMSLYKLRDLARDRGNLPLRALCLALLAITLSMTIQPFMPRIDQFLGVLDAARLISNCLSLLCATAAQAFLLYLTSDDAETRRSVRRRS</sequence>
<reference evidence="2 3" key="1">
    <citation type="submission" date="2018-01" db="EMBL/GenBank/DDBJ databases">
        <title>Draft genome sequence of Jishengella sp. NA12.</title>
        <authorList>
            <person name="Sahin N."/>
            <person name="Ay H."/>
            <person name="Saygin H."/>
        </authorList>
    </citation>
    <scope>NUCLEOTIDE SEQUENCE [LARGE SCALE GENOMIC DNA]</scope>
    <source>
        <strain evidence="2 3">NA12</strain>
    </source>
</reference>
<gene>
    <name evidence="2" type="ORF">C1I95_30665</name>
</gene>
<keyword evidence="3" id="KW-1185">Reference proteome</keyword>
<dbReference type="EMBL" id="POTY01000309">
    <property type="protein sequence ID" value="PZG07777.1"/>
    <property type="molecule type" value="Genomic_DNA"/>
</dbReference>
<dbReference type="AlphaFoldDB" id="A0A2W2EEH0"/>
<evidence type="ECO:0000313" key="2">
    <source>
        <dbReference type="EMBL" id="PZG07777.1"/>
    </source>
</evidence>
<proteinExistence type="predicted"/>
<keyword evidence="1" id="KW-0812">Transmembrane</keyword>
<evidence type="ECO:0000313" key="3">
    <source>
        <dbReference type="Proteomes" id="UP000248924"/>
    </source>
</evidence>
<name>A0A2W2EEH0_9ACTN</name>
<protein>
    <submittedName>
        <fullName evidence="2">Uncharacterized protein</fullName>
    </submittedName>
</protein>
<comment type="caution">
    <text evidence="2">The sequence shown here is derived from an EMBL/GenBank/DDBJ whole genome shotgun (WGS) entry which is preliminary data.</text>
</comment>
<feature type="non-terminal residue" evidence="2">
    <location>
        <position position="106"/>
    </location>
</feature>
<feature type="transmembrane region" description="Helical" evidence="1">
    <location>
        <begin position="68"/>
        <end position="91"/>
    </location>
</feature>
<accession>A0A2W2EEH0</accession>
<dbReference type="RefSeq" id="WP_146605904.1">
    <property type="nucleotide sequence ID" value="NZ_POTY01000309.1"/>
</dbReference>
<organism evidence="2 3">
    <name type="scientific">Micromonospora craterilacus</name>
    <dbReference type="NCBI Taxonomy" id="1655439"/>
    <lineage>
        <taxon>Bacteria</taxon>
        <taxon>Bacillati</taxon>
        <taxon>Actinomycetota</taxon>
        <taxon>Actinomycetes</taxon>
        <taxon>Micromonosporales</taxon>
        <taxon>Micromonosporaceae</taxon>
        <taxon>Micromonospora</taxon>
    </lineage>
</organism>
<feature type="transmembrane region" description="Helical" evidence="1">
    <location>
        <begin position="36"/>
        <end position="56"/>
    </location>
</feature>
<feature type="transmembrane region" description="Helical" evidence="1">
    <location>
        <begin position="6"/>
        <end position="24"/>
    </location>
</feature>